<dbReference type="AlphaFoldDB" id="A0A9Q1GV46"/>
<name>A0A9Q1GV46_9CARY</name>
<comment type="caution">
    <text evidence="5">The sequence shown here is derived from an EMBL/GenBank/DDBJ whole genome shotgun (WGS) entry which is preliminary data.</text>
</comment>
<evidence type="ECO:0000256" key="3">
    <source>
        <dbReference type="ARBA" id="ARBA00023274"/>
    </source>
</evidence>
<organism evidence="5 6">
    <name type="scientific">Carnegiea gigantea</name>
    <dbReference type="NCBI Taxonomy" id="171969"/>
    <lineage>
        <taxon>Eukaryota</taxon>
        <taxon>Viridiplantae</taxon>
        <taxon>Streptophyta</taxon>
        <taxon>Embryophyta</taxon>
        <taxon>Tracheophyta</taxon>
        <taxon>Spermatophyta</taxon>
        <taxon>Magnoliopsida</taxon>
        <taxon>eudicotyledons</taxon>
        <taxon>Gunneridae</taxon>
        <taxon>Pentapetalae</taxon>
        <taxon>Caryophyllales</taxon>
        <taxon>Cactineae</taxon>
        <taxon>Cactaceae</taxon>
        <taxon>Cactoideae</taxon>
        <taxon>Echinocereeae</taxon>
        <taxon>Carnegiea</taxon>
    </lineage>
</organism>
<dbReference type="InterPro" id="IPR021137">
    <property type="entry name" value="Ribosomal_bL35-like"/>
</dbReference>
<dbReference type="Gene3D" id="4.10.410.60">
    <property type="match status" value="1"/>
</dbReference>
<evidence type="ECO:0000256" key="4">
    <source>
        <dbReference type="RuleBase" id="RU000568"/>
    </source>
</evidence>
<dbReference type="GO" id="GO:0015934">
    <property type="term" value="C:large ribosomal subunit"/>
    <property type="evidence" value="ECO:0007669"/>
    <property type="project" value="TreeGrafter"/>
</dbReference>
<evidence type="ECO:0000256" key="2">
    <source>
        <dbReference type="ARBA" id="ARBA00022980"/>
    </source>
</evidence>
<gene>
    <name evidence="5" type="ORF">Cgig2_018922</name>
</gene>
<evidence type="ECO:0000313" key="5">
    <source>
        <dbReference type="EMBL" id="KAJ8425700.1"/>
    </source>
</evidence>
<dbReference type="PANTHER" id="PTHR33343:SF1">
    <property type="entry name" value="LARGE RIBOSOMAL SUBUNIT PROTEIN BL35M"/>
    <property type="match status" value="1"/>
</dbReference>
<keyword evidence="2 4" id="KW-0689">Ribosomal protein</keyword>
<sequence>MAMASATSTMILSFNRLAISSAPTQCSAARGISLTHFNKHLQNTFILPFSHSISPSGLRPLVLQKRIGSHTRQSRPSSFTVFAAKRYKMKTHKASAKRFRVTGTGKIVRRRAGKQHLLAKKKTKRKVRLSKMAEVNRRDYNNVIGAMPYLKVNRKAQ</sequence>
<accession>A0A9Q1GV46</accession>
<dbReference type="OrthoDB" id="162638at2759"/>
<dbReference type="InterPro" id="IPR037229">
    <property type="entry name" value="Ribosomal_bL35_sf"/>
</dbReference>
<dbReference type="HAMAP" id="MF_00514">
    <property type="entry name" value="Ribosomal_bL35"/>
    <property type="match status" value="1"/>
</dbReference>
<keyword evidence="6" id="KW-1185">Reference proteome</keyword>
<proteinExistence type="inferred from homology"/>
<dbReference type="PANTHER" id="PTHR33343">
    <property type="entry name" value="54S RIBOSOMAL PROTEIN BL35M"/>
    <property type="match status" value="1"/>
</dbReference>
<dbReference type="FunFam" id="4.10.410.60:FF:000001">
    <property type="entry name" value="50S ribosomal protein L35"/>
    <property type="match status" value="1"/>
</dbReference>
<protein>
    <recommendedName>
        <fullName evidence="4">50S ribosomal protein L35</fullName>
    </recommendedName>
</protein>
<dbReference type="InterPro" id="IPR001706">
    <property type="entry name" value="Ribosomal_bL35"/>
</dbReference>
<dbReference type="Proteomes" id="UP001153076">
    <property type="component" value="Unassembled WGS sequence"/>
</dbReference>
<dbReference type="InterPro" id="IPR018265">
    <property type="entry name" value="Ribosomal_bL35_CS"/>
</dbReference>
<dbReference type="Pfam" id="PF01632">
    <property type="entry name" value="Ribosomal_L35p"/>
    <property type="match status" value="1"/>
</dbReference>
<evidence type="ECO:0000313" key="6">
    <source>
        <dbReference type="Proteomes" id="UP001153076"/>
    </source>
</evidence>
<dbReference type="PROSITE" id="PS00936">
    <property type="entry name" value="RIBOSOMAL_L35"/>
    <property type="match status" value="1"/>
</dbReference>
<dbReference type="PRINTS" id="PR00064">
    <property type="entry name" value="RIBOSOMALL35"/>
</dbReference>
<keyword evidence="3 4" id="KW-0687">Ribonucleoprotein</keyword>
<reference evidence="5" key="1">
    <citation type="submission" date="2022-04" db="EMBL/GenBank/DDBJ databases">
        <title>Carnegiea gigantea Genome sequencing and assembly v2.</title>
        <authorList>
            <person name="Copetti D."/>
            <person name="Sanderson M.J."/>
            <person name="Burquez A."/>
            <person name="Wojciechowski M.F."/>
        </authorList>
    </citation>
    <scope>NUCLEOTIDE SEQUENCE</scope>
    <source>
        <strain evidence="5">SGP5-SGP5p</strain>
        <tissue evidence="5">Aerial part</tissue>
    </source>
</reference>
<dbReference type="SUPFAM" id="SSF143034">
    <property type="entry name" value="L35p-like"/>
    <property type="match status" value="1"/>
</dbReference>
<dbReference type="EMBL" id="JAKOGI010001423">
    <property type="protein sequence ID" value="KAJ8425700.1"/>
    <property type="molecule type" value="Genomic_DNA"/>
</dbReference>
<evidence type="ECO:0000256" key="1">
    <source>
        <dbReference type="ARBA" id="ARBA00006598"/>
    </source>
</evidence>
<dbReference type="GO" id="GO:0006412">
    <property type="term" value="P:translation"/>
    <property type="evidence" value="ECO:0007669"/>
    <property type="project" value="InterPro"/>
</dbReference>
<comment type="similarity">
    <text evidence="1 4">Belongs to the bacterial ribosomal protein bL35 family.</text>
</comment>
<dbReference type="GO" id="GO:0003735">
    <property type="term" value="F:structural constituent of ribosome"/>
    <property type="evidence" value="ECO:0007669"/>
    <property type="project" value="InterPro"/>
</dbReference>
<dbReference type="NCBIfam" id="TIGR00001">
    <property type="entry name" value="rpmI_bact"/>
    <property type="match status" value="1"/>
</dbReference>